<evidence type="ECO:0000256" key="1">
    <source>
        <dbReference type="SAM" id="Phobius"/>
    </source>
</evidence>
<dbReference type="WBParaSite" id="Csp11.Scaffold629.g8205.t1">
    <property type="protein sequence ID" value="Csp11.Scaffold629.g8205.t1"/>
    <property type="gene ID" value="Csp11.Scaffold629.g8205"/>
</dbReference>
<sequence>MARLPSTGIFTSFCASIPPNHWLKLIVFGAVYFNYLAIYFPFLLPTIRITVLLFPFSHTKVNKHLTRYMIPLLTITPICFTFYLIPALGVCRQRAYPLPFGSLWIHFIDSAFGLTNRYFHLYNLIFWMTCSLSASALLFYQLAKARSQMSQNSDLFRKANHSVSITTTAMIVFYMTNGAFLITFILYYDTESYSSYAALIRQFGNDLQFCVVTWVFYLTHPSFRTDYVFDEVSASRNWLNRRPQ</sequence>
<evidence type="ECO:0000313" key="2">
    <source>
        <dbReference type="Proteomes" id="UP000095282"/>
    </source>
</evidence>
<dbReference type="Pfam" id="PF10322">
    <property type="entry name" value="7TM_GPCR_Sru"/>
    <property type="match status" value="1"/>
</dbReference>
<organism evidence="2 3">
    <name type="scientific">Caenorhabditis tropicalis</name>
    <dbReference type="NCBI Taxonomy" id="1561998"/>
    <lineage>
        <taxon>Eukaryota</taxon>
        <taxon>Metazoa</taxon>
        <taxon>Ecdysozoa</taxon>
        <taxon>Nematoda</taxon>
        <taxon>Chromadorea</taxon>
        <taxon>Rhabditida</taxon>
        <taxon>Rhabditina</taxon>
        <taxon>Rhabditomorpha</taxon>
        <taxon>Rhabditoidea</taxon>
        <taxon>Rhabditidae</taxon>
        <taxon>Peloderinae</taxon>
        <taxon>Caenorhabditis</taxon>
    </lineage>
</organism>
<keyword evidence="2" id="KW-1185">Reference proteome</keyword>
<dbReference type="AlphaFoldDB" id="A0A1I7UDE6"/>
<name>A0A1I7UDE6_9PELO</name>
<feature type="transmembrane region" description="Helical" evidence="1">
    <location>
        <begin position="163"/>
        <end position="188"/>
    </location>
</feature>
<protein>
    <submittedName>
        <fullName evidence="3">Serpentine receptor class gamma</fullName>
    </submittedName>
</protein>
<feature type="transmembrane region" description="Helical" evidence="1">
    <location>
        <begin position="121"/>
        <end position="143"/>
    </location>
</feature>
<dbReference type="eggNOG" id="ENOG502TFK2">
    <property type="taxonomic scope" value="Eukaryota"/>
</dbReference>
<feature type="transmembrane region" description="Helical" evidence="1">
    <location>
        <begin position="95"/>
        <end position="114"/>
    </location>
</feature>
<dbReference type="Proteomes" id="UP000095282">
    <property type="component" value="Unplaced"/>
</dbReference>
<accession>A0A1I7UDE6</accession>
<dbReference type="InterPro" id="IPR003839">
    <property type="entry name" value="7TM_GPCR_serpentine_rcpt_Sru"/>
</dbReference>
<keyword evidence="1" id="KW-1133">Transmembrane helix</keyword>
<dbReference type="PANTHER" id="PTHR46045:SF18">
    <property type="entry name" value="SERPENTINE RECEPTOR, CLASS U"/>
    <property type="match status" value="1"/>
</dbReference>
<feature type="transmembrane region" description="Helical" evidence="1">
    <location>
        <begin position="68"/>
        <end position="89"/>
    </location>
</feature>
<dbReference type="PANTHER" id="PTHR46045">
    <property type="entry name" value="SERPENTINE RECEPTOR, CLASS U-RELATED"/>
    <property type="match status" value="1"/>
</dbReference>
<keyword evidence="1" id="KW-0472">Membrane</keyword>
<keyword evidence="1" id="KW-0812">Transmembrane</keyword>
<proteinExistence type="predicted"/>
<feature type="transmembrane region" description="Helical" evidence="1">
    <location>
        <begin position="32"/>
        <end position="56"/>
    </location>
</feature>
<dbReference type="STRING" id="1561998.A0A1I7UDE6"/>
<reference evidence="3" key="1">
    <citation type="submission" date="2016-11" db="UniProtKB">
        <authorList>
            <consortium name="WormBaseParasite"/>
        </authorList>
    </citation>
    <scope>IDENTIFICATION</scope>
</reference>
<evidence type="ECO:0000313" key="3">
    <source>
        <dbReference type="WBParaSite" id="Csp11.Scaffold629.g8205.t1"/>
    </source>
</evidence>